<dbReference type="PANTHER" id="PTHR47627:SF1">
    <property type="entry name" value="RUBREDOXIN-1-RELATED"/>
    <property type="match status" value="1"/>
</dbReference>
<dbReference type="RefSeq" id="WP_130019874.1">
    <property type="nucleotide sequence ID" value="NZ_SEWF01000005.1"/>
</dbReference>
<dbReference type="GO" id="GO:0043448">
    <property type="term" value="P:alkane catabolic process"/>
    <property type="evidence" value="ECO:0007669"/>
    <property type="project" value="TreeGrafter"/>
</dbReference>
<dbReference type="OrthoDB" id="9758182at2"/>
<evidence type="ECO:0000259" key="6">
    <source>
        <dbReference type="PROSITE" id="PS50903"/>
    </source>
</evidence>
<comment type="cofactor">
    <cofactor evidence="1">
        <name>Fe(3+)</name>
        <dbReference type="ChEBI" id="CHEBI:29034"/>
    </cofactor>
</comment>
<dbReference type="CDD" id="cd00730">
    <property type="entry name" value="rubredoxin"/>
    <property type="match status" value="1"/>
</dbReference>
<dbReference type="Proteomes" id="UP000293162">
    <property type="component" value="Unassembled WGS sequence"/>
</dbReference>
<evidence type="ECO:0000313" key="8">
    <source>
        <dbReference type="Proteomes" id="UP000293162"/>
    </source>
</evidence>
<dbReference type="GO" id="GO:0005506">
    <property type="term" value="F:iron ion binding"/>
    <property type="evidence" value="ECO:0007669"/>
    <property type="project" value="InterPro"/>
</dbReference>
<dbReference type="PROSITE" id="PS50903">
    <property type="entry name" value="RUBREDOXIN_LIKE"/>
    <property type="match status" value="1"/>
</dbReference>
<evidence type="ECO:0000313" key="7">
    <source>
        <dbReference type="EMBL" id="RYU96919.1"/>
    </source>
</evidence>
<keyword evidence="8" id="KW-1185">Reference proteome</keyword>
<organism evidence="7 8">
    <name type="scientific">Emticicia agri</name>
    <dbReference type="NCBI Taxonomy" id="2492393"/>
    <lineage>
        <taxon>Bacteria</taxon>
        <taxon>Pseudomonadati</taxon>
        <taxon>Bacteroidota</taxon>
        <taxon>Cytophagia</taxon>
        <taxon>Cytophagales</taxon>
        <taxon>Leadbetterellaceae</taxon>
        <taxon>Emticicia</taxon>
    </lineage>
</organism>
<keyword evidence="3" id="KW-0479">Metal-binding</keyword>
<dbReference type="InterPro" id="IPR024934">
    <property type="entry name" value="Rubredoxin-like_dom"/>
</dbReference>
<keyword evidence="2" id="KW-0813">Transport</keyword>
<dbReference type="Gene3D" id="2.20.28.10">
    <property type="match status" value="1"/>
</dbReference>
<dbReference type="SUPFAM" id="SSF57802">
    <property type="entry name" value="Rubredoxin-like"/>
    <property type="match status" value="1"/>
</dbReference>
<dbReference type="PANTHER" id="PTHR47627">
    <property type="entry name" value="RUBREDOXIN"/>
    <property type="match status" value="1"/>
</dbReference>
<name>A0A4Q5M490_9BACT</name>
<dbReference type="Pfam" id="PF00301">
    <property type="entry name" value="Rubredoxin"/>
    <property type="match status" value="1"/>
</dbReference>
<evidence type="ECO:0000256" key="2">
    <source>
        <dbReference type="ARBA" id="ARBA00022448"/>
    </source>
</evidence>
<gene>
    <name evidence="7" type="ORF">EWM59_05160</name>
</gene>
<keyword evidence="4" id="KW-0249">Electron transport</keyword>
<dbReference type="InterPro" id="IPR024935">
    <property type="entry name" value="Rubredoxin_dom"/>
</dbReference>
<dbReference type="AlphaFoldDB" id="A0A4Q5M490"/>
<feature type="domain" description="Rubredoxin-like" evidence="6">
    <location>
        <begin position="430"/>
        <end position="481"/>
    </location>
</feature>
<evidence type="ECO:0000256" key="4">
    <source>
        <dbReference type="ARBA" id="ARBA00022982"/>
    </source>
</evidence>
<proteinExistence type="predicted"/>
<reference evidence="7 8" key="1">
    <citation type="submission" date="2019-02" db="EMBL/GenBank/DDBJ databases">
        <title>Bacterial novel species Emticicia sp. 17J42-9 isolated from soil.</title>
        <authorList>
            <person name="Jung H.-Y."/>
        </authorList>
    </citation>
    <scope>NUCLEOTIDE SEQUENCE [LARGE SCALE GENOMIC DNA]</scope>
    <source>
        <strain evidence="7 8">17J42-9</strain>
    </source>
</reference>
<dbReference type="InterPro" id="IPR050526">
    <property type="entry name" value="Rubredoxin_ET"/>
</dbReference>
<dbReference type="GO" id="GO:0009055">
    <property type="term" value="F:electron transfer activity"/>
    <property type="evidence" value="ECO:0007669"/>
    <property type="project" value="TreeGrafter"/>
</dbReference>
<evidence type="ECO:0000256" key="3">
    <source>
        <dbReference type="ARBA" id="ARBA00022723"/>
    </source>
</evidence>
<evidence type="ECO:0000256" key="5">
    <source>
        <dbReference type="ARBA" id="ARBA00023004"/>
    </source>
</evidence>
<dbReference type="EMBL" id="SEWF01000005">
    <property type="protein sequence ID" value="RYU96919.1"/>
    <property type="molecule type" value="Genomic_DNA"/>
</dbReference>
<comment type="caution">
    <text evidence="7">The sequence shown here is derived from an EMBL/GenBank/DDBJ whole genome shotgun (WGS) entry which is preliminary data.</text>
</comment>
<keyword evidence="5" id="KW-0408">Iron</keyword>
<protein>
    <submittedName>
        <fullName evidence="7">Rubredoxin</fullName>
    </submittedName>
</protein>
<accession>A0A4Q5M490</accession>
<sequence>MQDKYLIRINFKGGIASPAEMKAILTVATQAQVESVRFGLRQQMLLYVPHSFGKTFGKAMEALQIDYQVDANQHPNIVSSYVAEEVFQKGNWLTEGIYKDILDTFEYSPQLKVNISDADQSFSPFFSGHLNFIASPTPNFWYLYVRIPKSNALVSFKRLVFSNEIAKICQYLEEQLLIQQKTESREIEVLLENLPIAILAPLETELIPARFTLPYYEGFNRYGKKTWLGIYRRNESYPIDFLMKICSLCQETKIGEICLTPFKSLIVKGIQEVDRWRWSNVLSEFNINVRHAANELNWQIEDDSDTALQLKSALIRGFDAIDLRTFGLCFGIKTRPRTEVYASIMLMKRRFRLFNLIPLFSVYDISYTEDFNPNGRTKKYFSRGVWRFNVDEQLRRCVLKYNKMIAENQVKAAGLKDDHKTDETPVLATKTVHQCPCCLTIYDKDFGDLLNDIPVGVPFEKLPDSYMCPTCETDKKDFKSLQVEASLV</sequence>
<evidence type="ECO:0000256" key="1">
    <source>
        <dbReference type="ARBA" id="ARBA00001965"/>
    </source>
</evidence>